<reference evidence="2" key="1">
    <citation type="submission" date="2021-05" db="EMBL/GenBank/DDBJ databases">
        <title>Complete genome sequence of the cellulolytic planctomycete Telmatocola sphagniphila SP2T and characterization of the first cellulase from planctomycetes.</title>
        <authorList>
            <person name="Rakitin A.L."/>
            <person name="Beletsky A.V."/>
            <person name="Naumoff D.G."/>
            <person name="Kulichevskaya I.S."/>
            <person name="Mardanov A.V."/>
            <person name="Ravin N.V."/>
            <person name="Dedysh S.N."/>
        </authorList>
    </citation>
    <scope>NUCLEOTIDE SEQUENCE</scope>
    <source>
        <strain evidence="2">SP2T</strain>
    </source>
</reference>
<feature type="transmembrane region" description="Helical" evidence="1">
    <location>
        <begin position="120"/>
        <end position="143"/>
    </location>
</feature>
<dbReference type="PANTHER" id="PTHR43471">
    <property type="entry name" value="ABC TRANSPORTER PERMEASE"/>
    <property type="match status" value="1"/>
</dbReference>
<dbReference type="EMBL" id="CP074694">
    <property type="protein sequence ID" value="QVL32741.1"/>
    <property type="molecule type" value="Genomic_DNA"/>
</dbReference>
<accession>A0A8E6EYV3</accession>
<gene>
    <name evidence="2" type="ORF">KIH39_02135</name>
</gene>
<feature type="transmembrane region" description="Helical" evidence="1">
    <location>
        <begin position="197"/>
        <end position="218"/>
    </location>
</feature>
<feature type="transmembrane region" description="Helical" evidence="1">
    <location>
        <begin position="245"/>
        <end position="267"/>
    </location>
</feature>
<organism evidence="2 3">
    <name type="scientific">Telmatocola sphagniphila</name>
    <dbReference type="NCBI Taxonomy" id="1123043"/>
    <lineage>
        <taxon>Bacteria</taxon>
        <taxon>Pseudomonadati</taxon>
        <taxon>Planctomycetota</taxon>
        <taxon>Planctomycetia</taxon>
        <taxon>Gemmatales</taxon>
        <taxon>Gemmataceae</taxon>
    </lineage>
</organism>
<name>A0A8E6EYV3_9BACT</name>
<keyword evidence="1" id="KW-0472">Membrane</keyword>
<protein>
    <recommendedName>
        <fullName evidence="4">ABC transporter permease</fullName>
    </recommendedName>
</protein>
<sequence>MNGTLFGIIEFEKDPPRFDYFWRYFESWAQDAGGFAALALLMLAISQFFARDNSRTVRFNTLMRLFSFVAFIGYAVYIAIMISGSLFPAREQMRLDGVAETSFKFKNLSKEGLEDISGKLLMFSGLAAMIAFATPFFIDLFKMRFRRIFALAKLSFVEAMRRKIFWVFLAFLIVFLFPAKWFFSIKAEDEVRSSVSVVHYVLEILLVPISLMLAAFSIPNDVKNQTIHTVVTKPVERFEILLGRFIGYMSLMTVALFGLTAISYVLISASKIDPLAAEESMKARLPKYGVMDFLAKQENFVGVDVGNEKTYRKFIAGGPTSSHRGLYSFSDISGLSSMSAVPCEFAFDIYRLTKGEENRGIQTSFDFRSWKYDSSPAREAEYDAAVRDIRNAQPPEDESDTIQAERWKKANEVARKFGRYEFKGFPMLNYHTYGIKVPPALFENAASGTPPKVIRKFTDGSTEEHHPYVFVYVHCDSPSQMLGIAQYDLYFLEAEGKFSFNYFKGVVGIWCRLALAIGLAVVFSTYFAGIISLLLAFFLFLLGYFTEFLVSLATKTNPGGGPMEALTKLVRGDVAATPLENSPVVSVVLFADDIFRWFVRRFFNIVPDIDRFVWANYVSEGFSIRPELMAVNILFLIGYLLPWFLIGYYLLKTREIAA</sequence>
<keyword evidence="3" id="KW-1185">Reference proteome</keyword>
<feature type="transmembrane region" description="Helical" evidence="1">
    <location>
        <begin position="530"/>
        <end position="553"/>
    </location>
</feature>
<dbReference type="KEGG" id="tsph:KIH39_02135"/>
<dbReference type="GO" id="GO:0140359">
    <property type="term" value="F:ABC-type transporter activity"/>
    <property type="evidence" value="ECO:0007669"/>
    <property type="project" value="InterPro"/>
</dbReference>
<feature type="transmembrane region" description="Helical" evidence="1">
    <location>
        <begin position="62"/>
        <end position="87"/>
    </location>
</feature>
<dbReference type="RefSeq" id="WP_213497631.1">
    <property type="nucleotide sequence ID" value="NZ_CP074694.1"/>
</dbReference>
<feature type="transmembrane region" description="Helical" evidence="1">
    <location>
        <begin position="629"/>
        <end position="651"/>
    </location>
</feature>
<feature type="transmembrane region" description="Helical" evidence="1">
    <location>
        <begin position="32"/>
        <end position="50"/>
    </location>
</feature>
<evidence type="ECO:0000313" key="2">
    <source>
        <dbReference type="EMBL" id="QVL32741.1"/>
    </source>
</evidence>
<evidence type="ECO:0008006" key="4">
    <source>
        <dbReference type="Google" id="ProtNLM"/>
    </source>
</evidence>
<dbReference type="GO" id="GO:0005886">
    <property type="term" value="C:plasma membrane"/>
    <property type="evidence" value="ECO:0007669"/>
    <property type="project" value="UniProtKB-SubCell"/>
</dbReference>
<dbReference type="Proteomes" id="UP000676194">
    <property type="component" value="Chromosome"/>
</dbReference>
<keyword evidence="1" id="KW-1133">Transmembrane helix</keyword>
<feature type="transmembrane region" description="Helical" evidence="1">
    <location>
        <begin position="164"/>
        <end position="185"/>
    </location>
</feature>
<evidence type="ECO:0000256" key="1">
    <source>
        <dbReference type="SAM" id="Phobius"/>
    </source>
</evidence>
<proteinExistence type="predicted"/>
<dbReference type="AlphaFoldDB" id="A0A8E6EYV3"/>
<keyword evidence="1" id="KW-0812">Transmembrane</keyword>
<evidence type="ECO:0000313" key="3">
    <source>
        <dbReference type="Proteomes" id="UP000676194"/>
    </source>
</evidence>
<dbReference type="PANTHER" id="PTHR43471:SF10">
    <property type="entry name" value="SLL1107 PROTEIN"/>
    <property type="match status" value="1"/>
</dbReference>
<feature type="transmembrane region" description="Helical" evidence="1">
    <location>
        <begin position="502"/>
        <end position="523"/>
    </location>
</feature>